<gene>
    <name evidence="2" type="ORF">LYPA_23C016965</name>
</gene>
<accession>A0A485NMS4</accession>
<dbReference type="EMBL" id="CAAGRJ010017704">
    <property type="protein sequence ID" value="VFV32976.1"/>
    <property type="molecule type" value="Genomic_DNA"/>
</dbReference>
<reference evidence="2 3" key="1">
    <citation type="submission" date="2019-01" db="EMBL/GenBank/DDBJ databases">
        <authorList>
            <person name="Alioto T."/>
            <person name="Alioto T."/>
        </authorList>
    </citation>
    <scope>NUCLEOTIDE SEQUENCE [LARGE SCALE GENOMIC DNA]</scope>
</reference>
<proteinExistence type="predicted"/>
<dbReference type="Proteomes" id="UP000386466">
    <property type="component" value="Unassembled WGS sequence"/>
</dbReference>
<feature type="region of interest" description="Disordered" evidence="1">
    <location>
        <begin position="84"/>
        <end position="105"/>
    </location>
</feature>
<sequence length="105" mass="11897">MADGQPSLQQVVETVDEQIAKESLFDPNVNFCHMWRLGLESPRPGPYLGLPVANYFKQWINLKKAYSFTMGCWPRNGFLDRNQDPSLQHIGGSHRSTMTTTLPTS</sequence>
<evidence type="ECO:0000313" key="2">
    <source>
        <dbReference type="EMBL" id="VFV32976.1"/>
    </source>
</evidence>
<protein>
    <submittedName>
        <fullName evidence="2">Uncharacterized protein</fullName>
    </submittedName>
</protein>
<evidence type="ECO:0000313" key="3">
    <source>
        <dbReference type="Proteomes" id="UP000386466"/>
    </source>
</evidence>
<dbReference type="AlphaFoldDB" id="A0A485NMS4"/>
<evidence type="ECO:0000256" key="1">
    <source>
        <dbReference type="SAM" id="MobiDB-lite"/>
    </source>
</evidence>
<name>A0A485NMS4_LYNPA</name>
<dbReference type="GO" id="GO:0003676">
    <property type="term" value="F:nucleic acid binding"/>
    <property type="evidence" value="ECO:0007669"/>
    <property type="project" value="InterPro"/>
</dbReference>
<dbReference type="InterPro" id="IPR036397">
    <property type="entry name" value="RNaseH_sf"/>
</dbReference>
<organism evidence="2 3">
    <name type="scientific">Lynx pardinus</name>
    <name type="common">Iberian lynx</name>
    <name type="synonym">Felis pardina</name>
    <dbReference type="NCBI Taxonomy" id="191816"/>
    <lineage>
        <taxon>Eukaryota</taxon>
        <taxon>Metazoa</taxon>
        <taxon>Chordata</taxon>
        <taxon>Craniata</taxon>
        <taxon>Vertebrata</taxon>
        <taxon>Euteleostomi</taxon>
        <taxon>Mammalia</taxon>
        <taxon>Eutheria</taxon>
        <taxon>Laurasiatheria</taxon>
        <taxon>Carnivora</taxon>
        <taxon>Feliformia</taxon>
        <taxon>Felidae</taxon>
        <taxon>Felinae</taxon>
        <taxon>Lynx</taxon>
    </lineage>
</organism>
<feature type="compositionally biased region" description="Polar residues" evidence="1">
    <location>
        <begin position="94"/>
        <end position="105"/>
    </location>
</feature>
<dbReference type="Gene3D" id="3.30.420.10">
    <property type="entry name" value="Ribonuclease H-like superfamily/Ribonuclease H"/>
    <property type="match status" value="1"/>
</dbReference>
<keyword evidence="3" id="KW-1185">Reference proteome</keyword>